<dbReference type="PRINTS" id="PR00740">
    <property type="entry name" value="GLHYDRLASE27"/>
</dbReference>
<proteinExistence type="inferred from homology"/>
<dbReference type="Gramene" id="EFJ31319">
    <property type="protein sequence ID" value="EFJ31319"/>
    <property type="gene ID" value="SELMODRAFT_169461"/>
</dbReference>
<keyword evidence="7" id="KW-1185">Reference proteome</keyword>
<dbReference type="SUPFAM" id="SSF51011">
    <property type="entry name" value="Glycosyl hydrolase domain"/>
    <property type="match status" value="1"/>
</dbReference>
<evidence type="ECO:0000313" key="6">
    <source>
        <dbReference type="EMBL" id="EFJ31319.1"/>
    </source>
</evidence>
<sequence length="699" mass="76120">MCCPLVRRSEIVLSRFCSLGSSSRLLWSPGDVKCRLPCTVRNPRDLVLLAFSYGVAPSDLLPRHRYEVISACTHRWVGLLSIIYRLLPASTAGLALTPPRGWNSYDSFSWIVSEEEFLQNAKILANTLAPFGYEYVVIDFLWYRKQEKGASVQSSGHDLIDEWGRPVPDPKRWPSTAGGKGFAPIADKVHAMGLKFGIHVMRGITTVAVANNTPILGAKGWRAKDIALTSQPCPWMQECFVSINTTSAGGKAFLKSLYDQYASWGVDFVKHDCVFGADNIDLEEIQAVSEAITNTGRPIVYSLSPGVQATPSLASSVSGIVNMYRITGDDWDRWGDVAAHFDVAKSFAAAGLIGAPGLGGGKSWPDLDMLPLGWLTDGGAPYGPYRSCRLSFDEQKTQLTLWAMAKSPLMYGGDLRNIDQATYAMITNPTILEINTHSTENTEYYAGTLPGTEDVPLLTLVSCDELSSNTHWTLEKKQNARICWNASRTTSSRSSVLSGCFNWTSLSDSSLSDTESKGAIRLWTSDFGELCMDSQPNLPSSIGMFASKRFSFCTMENSQAWQLLPNGKLLSPSSGFCAEVKEVAPIRIWLARGLKGQYYVAFFNLGQNSTTVTYSLAGLQQRQPGLKLATTKARGAQGPEAPKTQPGLDADDSTTQCTGEEVWSRTELDKVESLSALVPSHGCALFSLICSGSGGKNLA</sequence>
<dbReference type="Gene3D" id="2.60.40.1180">
    <property type="entry name" value="Golgi alpha-mannosidase II"/>
    <property type="match status" value="1"/>
</dbReference>
<dbReference type="PANTHER" id="PTHR11452:SF42">
    <property type="entry name" value="ALPHA-GALACTOSIDASE"/>
    <property type="match status" value="1"/>
</dbReference>
<dbReference type="SUPFAM" id="SSF51445">
    <property type="entry name" value="(Trans)glycosidases"/>
    <property type="match status" value="1"/>
</dbReference>
<keyword evidence="4" id="KW-1015">Disulfide bond</keyword>
<evidence type="ECO:0000256" key="4">
    <source>
        <dbReference type="RuleBase" id="RU361168"/>
    </source>
</evidence>
<evidence type="ECO:0000256" key="1">
    <source>
        <dbReference type="ARBA" id="ARBA00009743"/>
    </source>
</evidence>
<dbReference type="GO" id="GO:0005975">
    <property type="term" value="P:carbohydrate metabolic process"/>
    <property type="evidence" value="ECO:0007669"/>
    <property type="project" value="InterPro"/>
</dbReference>
<accession>D8R8Y2</accession>
<reference evidence="6 7" key="1">
    <citation type="journal article" date="2011" name="Science">
        <title>The Selaginella genome identifies genetic changes associated with the evolution of vascular plants.</title>
        <authorList>
            <person name="Banks J.A."/>
            <person name="Nishiyama T."/>
            <person name="Hasebe M."/>
            <person name="Bowman J.L."/>
            <person name="Gribskov M."/>
            <person name="dePamphilis C."/>
            <person name="Albert V.A."/>
            <person name="Aono N."/>
            <person name="Aoyama T."/>
            <person name="Ambrose B.A."/>
            <person name="Ashton N.W."/>
            <person name="Axtell M.J."/>
            <person name="Barker E."/>
            <person name="Barker M.S."/>
            <person name="Bennetzen J.L."/>
            <person name="Bonawitz N.D."/>
            <person name="Chapple C."/>
            <person name="Cheng C."/>
            <person name="Correa L.G."/>
            <person name="Dacre M."/>
            <person name="DeBarry J."/>
            <person name="Dreyer I."/>
            <person name="Elias M."/>
            <person name="Engstrom E.M."/>
            <person name="Estelle M."/>
            <person name="Feng L."/>
            <person name="Finet C."/>
            <person name="Floyd S.K."/>
            <person name="Frommer W.B."/>
            <person name="Fujita T."/>
            <person name="Gramzow L."/>
            <person name="Gutensohn M."/>
            <person name="Harholt J."/>
            <person name="Hattori M."/>
            <person name="Heyl A."/>
            <person name="Hirai T."/>
            <person name="Hiwatashi Y."/>
            <person name="Ishikawa M."/>
            <person name="Iwata M."/>
            <person name="Karol K.G."/>
            <person name="Koehler B."/>
            <person name="Kolukisaoglu U."/>
            <person name="Kubo M."/>
            <person name="Kurata T."/>
            <person name="Lalonde S."/>
            <person name="Li K."/>
            <person name="Li Y."/>
            <person name="Litt A."/>
            <person name="Lyons E."/>
            <person name="Manning G."/>
            <person name="Maruyama T."/>
            <person name="Michael T.P."/>
            <person name="Mikami K."/>
            <person name="Miyazaki S."/>
            <person name="Morinaga S."/>
            <person name="Murata T."/>
            <person name="Mueller-Roeber B."/>
            <person name="Nelson D.R."/>
            <person name="Obara M."/>
            <person name="Oguri Y."/>
            <person name="Olmstead R.G."/>
            <person name="Onodera N."/>
            <person name="Petersen B.L."/>
            <person name="Pils B."/>
            <person name="Prigge M."/>
            <person name="Rensing S.A."/>
            <person name="Riano-Pachon D.M."/>
            <person name="Roberts A.W."/>
            <person name="Sato Y."/>
            <person name="Scheller H.V."/>
            <person name="Schulz B."/>
            <person name="Schulz C."/>
            <person name="Shakirov E.V."/>
            <person name="Shibagaki N."/>
            <person name="Shinohara N."/>
            <person name="Shippen D.E."/>
            <person name="Soerensen I."/>
            <person name="Sotooka R."/>
            <person name="Sugimoto N."/>
            <person name="Sugita M."/>
            <person name="Sumikawa N."/>
            <person name="Tanurdzic M."/>
            <person name="Theissen G."/>
            <person name="Ulvskov P."/>
            <person name="Wakazuki S."/>
            <person name="Weng J.K."/>
            <person name="Willats W.W."/>
            <person name="Wipf D."/>
            <person name="Wolf P.G."/>
            <person name="Yang L."/>
            <person name="Zimmer A.D."/>
            <person name="Zhu Q."/>
            <person name="Mitros T."/>
            <person name="Hellsten U."/>
            <person name="Loque D."/>
            <person name="Otillar R."/>
            <person name="Salamov A."/>
            <person name="Schmutz J."/>
            <person name="Shapiro H."/>
            <person name="Lindquist E."/>
            <person name="Lucas S."/>
            <person name="Rokhsar D."/>
            <person name="Grigoriev I.V."/>
        </authorList>
    </citation>
    <scope>NUCLEOTIDE SEQUENCE [LARGE SCALE GENOMIC DNA]</scope>
</reference>
<comment type="similarity">
    <text evidence="1 4">Belongs to the glycosyl hydrolase 27 family.</text>
</comment>
<dbReference type="STRING" id="88036.D8R8Y2"/>
<dbReference type="FunCoup" id="D8R8Y2">
    <property type="interactions" value="1341"/>
</dbReference>
<dbReference type="EMBL" id="GL377574">
    <property type="protein sequence ID" value="EFJ31319.1"/>
    <property type="molecule type" value="Genomic_DNA"/>
</dbReference>
<dbReference type="AlphaFoldDB" id="D8R8Y2"/>
<name>D8R8Y2_SELML</name>
<dbReference type="OMA" id="SACEWHA"/>
<dbReference type="InterPro" id="IPR017853">
    <property type="entry name" value="GH"/>
</dbReference>
<evidence type="ECO:0000313" key="7">
    <source>
        <dbReference type="Proteomes" id="UP000001514"/>
    </source>
</evidence>
<dbReference type="InterPro" id="IPR013785">
    <property type="entry name" value="Aldolase_TIM"/>
</dbReference>
<dbReference type="InterPro" id="IPR002241">
    <property type="entry name" value="Glyco_hydro_27"/>
</dbReference>
<dbReference type="GO" id="GO:0004557">
    <property type="term" value="F:alpha-galactosidase activity"/>
    <property type="evidence" value="ECO:0007669"/>
    <property type="project" value="UniProtKB-EC"/>
</dbReference>
<evidence type="ECO:0000256" key="3">
    <source>
        <dbReference type="ARBA" id="ARBA00023295"/>
    </source>
</evidence>
<dbReference type="Pfam" id="PF16499">
    <property type="entry name" value="Melibiase_2"/>
    <property type="match status" value="1"/>
</dbReference>
<dbReference type="eggNOG" id="KOG2366">
    <property type="taxonomic scope" value="Eukaryota"/>
</dbReference>
<dbReference type="PROSITE" id="PS50231">
    <property type="entry name" value="RICIN_B_LECTIN"/>
    <property type="match status" value="1"/>
</dbReference>
<protein>
    <recommendedName>
        <fullName evidence="4">Alpha-galactosidase</fullName>
        <ecNumber evidence="4">3.2.1.22</ecNumber>
    </recommendedName>
    <alternativeName>
        <fullName evidence="4">Melibiase</fullName>
    </alternativeName>
</protein>
<dbReference type="InterPro" id="IPR013780">
    <property type="entry name" value="Glyco_hydro_b"/>
</dbReference>
<feature type="region of interest" description="Disordered" evidence="5">
    <location>
        <begin position="630"/>
        <end position="655"/>
    </location>
</feature>
<dbReference type="CDD" id="cd14792">
    <property type="entry name" value="GH27"/>
    <property type="match status" value="1"/>
</dbReference>
<dbReference type="Proteomes" id="UP000001514">
    <property type="component" value="Unassembled WGS sequence"/>
</dbReference>
<dbReference type="Gene3D" id="3.20.20.70">
    <property type="entry name" value="Aldolase class I"/>
    <property type="match status" value="1"/>
</dbReference>
<comment type="catalytic activity">
    <reaction evidence="4">
        <text>Hydrolysis of terminal, non-reducing alpha-D-galactose residues in alpha-D-galactosides, including galactose oligosaccharides, galactomannans and galactolipids.</text>
        <dbReference type="EC" id="3.2.1.22"/>
    </reaction>
</comment>
<dbReference type="KEGG" id="smo:SELMODRAFT_169461"/>
<organism evidence="7">
    <name type="scientific">Selaginella moellendorffii</name>
    <name type="common">Spikemoss</name>
    <dbReference type="NCBI Taxonomy" id="88036"/>
    <lineage>
        <taxon>Eukaryota</taxon>
        <taxon>Viridiplantae</taxon>
        <taxon>Streptophyta</taxon>
        <taxon>Embryophyta</taxon>
        <taxon>Tracheophyta</taxon>
        <taxon>Lycopodiopsida</taxon>
        <taxon>Selaginellales</taxon>
        <taxon>Selaginellaceae</taxon>
        <taxon>Selaginella</taxon>
    </lineage>
</organism>
<gene>
    <name evidence="6" type="ORF">SELMODRAFT_169461</name>
</gene>
<dbReference type="InParanoid" id="D8R8Y2"/>
<evidence type="ECO:0000256" key="5">
    <source>
        <dbReference type="SAM" id="MobiDB-lite"/>
    </source>
</evidence>
<keyword evidence="2 4" id="KW-0378">Hydrolase</keyword>
<dbReference type="PANTHER" id="PTHR11452">
    <property type="entry name" value="ALPHA-GALACTOSIDASE/ALPHA-N-ACETYLGALACTOSAMINIDASE"/>
    <property type="match status" value="1"/>
</dbReference>
<evidence type="ECO:0000256" key="2">
    <source>
        <dbReference type="ARBA" id="ARBA00022801"/>
    </source>
</evidence>
<keyword evidence="3 4" id="KW-0326">Glycosidase</keyword>
<dbReference type="EC" id="3.2.1.22" evidence="4"/>
<dbReference type="HOGENOM" id="CLU_013093_5_1_1"/>